<evidence type="ECO:0000256" key="1">
    <source>
        <dbReference type="SAM" id="Phobius"/>
    </source>
</evidence>
<evidence type="ECO:0000313" key="2">
    <source>
        <dbReference type="EMBL" id="SDZ28902.1"/>
    </source>
</evidence>
<reference evidence="2 3" key="1">
    <citation type="submission" date="2016-10" db="EMBL/GenBank/DDBJ databases">
        <authorList>
            <person name="Varghese N."/>
            <person name="Submissions S."/>
        </authorList>
    </citation>
    <scope>NUCLEOTIDE SEQUENCE [LARGE SCALE GENOMIC DNA]</scope>
    <source>
        <strain evidence="2 3">DSM 17997</strain>
    </source>
</reference>
<sequence>MILYNIIKLDLDGPSRCKPNFDHFLYCFLLVFANLPLVGLSLIFVVFSLHTTRFRRRDPDR</sequence>
<comment type="caution">
    <text evidence="2">The sequence shown here is derived from an EMBL/GenBank/DDBJ whole genome shotgun (WGS) entry which is preliminary data.</text>
</comment>
<proteinExistence type="predicted"/>
<keyword evidence="1" id="KW-1133">Transmembrane helix</keyword>
<name>A0A1H3RTB4_9BACT</name>
<organism evidence="2 3">
    <name type="scientific">Rhodonellum ikkaensis</name>
    <dbReference type="NCBI Taxonomy" id="336829"/>
    <lineage>
        <taxon>Bacteria</taxon>
        <taxon>Pseudomonadati</taxon>
        <taxon>Bacteroidota</taxon>
        <taxon>Cytophagia</taxon>
        <taxon>Cytophagales</taxon>
        <taxon>Cytophagaceae</taxon>
        <taxon>Rhodonellum</taxon>
    </lineage>
</organism>
<keyword evidence="1" id="KW-0472">Membrane</keyword>
<feature type="transmembrane region" description="Helical" evidence="1">
    <location>
        <begin position="23"/>
        <end position="47"/>
    </location>
</feature>
<evidence type="ECO:0000313" key="3">
    <source>
        <dbReference type="Proteomes" id="UP000199663"/>
    </source>
</evidence>
<dbReference type="Proteomes" id="UP000199663">
    <property type="component" value="Unassembled WGS sequence"/>
</dbReference>
<gene>
    <name evidence="2" type="ORF">SAMN05444412_109102</name>
</gene>
<dbReference type="EMBL" id="FNQC01000009">
    <property type="protein sequence ID" value="SDZ28902.1"/>
    <property type="molecule type" value="Genomic_DNA"/>
</dbReference>
<accession>A0A1H3RTB4</accession>
<protein>
    <submittedName>
        <fullName evidence="2">Uncharacterized protein</fullName>
    </submittedName>
</protein>
<keyword evidence="3" id="KW-1185">Reference proteome</keyword>
<keyword evidence="1" id="KW-0812">Transmembrane</keyword>